<accession>A0A975T1G9</accession>
<dbReference type="AlphaFoldDB" id="A0A975T1G9"/>
<evidence type="ECO:0000313" key="3">
    <source>
        <dbReference type="Proteomes" id="UP000683575"/>
    </source>
</evidence>
<evidence type="ECO:0000256" key="1">
    <source>
        <dbReference type="SAM" id="MobiDB-lite"/>
    </source>
</evidence>
<feature type="region of interest" description="Disordered" evidence="1">
    <location>
        <begin position="193"/>
        <end position="212"/>
    </location>
</feature>
<sequence length="212" mass="22566">MVVVLTVDQRDSRSHADEVPDLLARLAGAPGLLRPFQRTVGDEVQAVLADADAAVGTIGLLLRAGGWSVGVGVGPVEEPLPADTRAGRGAAYLHARDAVTRAKSVPHRIAVGGEDYRAEQLETVLWLWAGILERRTDRGWEVVDALDEGLSHVEAGRRLGISQSAVSQRAQAAGLVDERRARRLAGDLLADLLAGPAGSTPNAPRTEKEDRR</sequence>
<gene>
    <name evidence="2" type="ORF">KRR39_04850</name>
</gene>
<proteinExistence type="predicted"/>
<dbReference type="KEGG" id="nps:KRR39_04850"/>
<dbReference type="Proteomes" id="UP000683575">
    <property type="component" value="Chromosome"/>
</dbReference>
<keyword evidence="3" id="KW-1185">Reference proteome</keyword>
<dbReference type="EMBL" id="CP077062">
    <property type="protein sequence ID" value="QWZ09138.1"/>
    <property type="molecule type" value="Genomic_DNA"/>
</dbReference>
<protein>
    <submittedName>
        <fullName evidence="2">Transposase</fullName>
    </submittedName>
</protein>
<dbReference type="RefSeq" id="WP_216940984.1">
    <property type="nucleotide sequence ID" value="NZ_CP077062.1"/>
</dbReference>
<name>A0A975T1G9_9ACTN</name>
<evidence type="ECO:0000313" key="2">
    <source>
        <dbReference type="EMBL" id="QWZ09138.1"/>
    </source>
</evidence>
<reference evidence="2" key="1">
    <citation type="submission" date="2021-06" db="EMBL/GenBank/DDBJ databases">
        <title>Complete genome sequence of Nocardioides sp. G188.</title>
        <authorList>
            <person name="Im W.-T."/>
        </authorList>
    </citation>
    <scope>NUCLEOTIDE SEQUENCE</scope>
    <source>
        <strain evidence="2">G188</strain>
    </source>
</reference>
<organism evidence="2 3">
    <name type="scientific">Nocardioides panacis</name>
    <dbReference type="NCBI Taxonomy" id="2849501"/>
    <lineage>
        <taxon>Bacteria</taxon>
        <taxon>Bacillati</taxon>
        <taxon>Actinomycetota</taxon>
        <taxon>Actinomycetes</taxon>
        <taxon>Propionibacteriales</taxon>
        <taxon>Nocardioidaceae</taxon>
        <taxon>Nocardioides</taxon>
    </lineage>
</organism>